<evidence type="ECO:0008006" key="3">
    <source>
        <dbReference type="Google" id="ProtNLM"/>
    </source>
</evidence>
<keyword evidence="2" id="KW-1185">Reference proteome</keyword>
<name>A0ABQ2Y353_9BURK</name>
<evidence type="ECO:0000313" key="1">
    <source>
        <dbReference type="EMBL" id="GGX50322.1"/>
    </source>
</evidence>
<proteinExistence type="predicted"/>
<gene>
    <name evidence="1" type="ORF">GCM10010946_31260</name>
</gene>
<reference evidence="2" key="1">
    <citation type="journal article" date="2019" name="Int. J. Syst. Evol. Microbiol.">
        <title>The Global Catalogue of Microorganisms (GCM) 10K type strain sequencing project: providing services to taxonomists for standard genome sequencing and annotation.</title>
        <authorList>
            <consortium name="The Broad Institute Genomics Platform"/>
            <consortium name="The Broad Institute Genome Sequencing Center for Infectious Disease"/>
            <person name="Wu L."/>
            <person name="Ma J."/>
        </authorList>
    </citation>
    <scope>NUCLEOTIDE SEQUENCE [LARGE SCALE GENOMIC DNA]</scope>
    <source>
        <strain evidence="2">KCTC 23917</strain>
    </source>
</reference>
<accession>A0ABQ2Y353</accession>
<protein>
    <recommendedName>
        <fullName evidence="3">Class IIb bacteriocin, lactobin A/cerein 7B family</fullName>
    </recommendedName>
</protein>
<dbReference type="EMBL" id="BMYU01000009">
    <property type="protein sequence ID" value="GGX50322.1"/>
    <property type="molecule type" value="Genomic_DNA"/>
</dbReference>
<evidence type="ECO:0000313" key="2">
    <source>
        <dbReference type="Proteomes" id="UP000653343"/>
    </source>
</evidence>
<comment type="caution">
    <text evidence="1">The sequence shown here is derived from an EMBL/GenBank/DDBJ whole genome shotgun (WGS) entry which is preliminary data.</text>
</comment>
<organism evidence="1 2">
    <name type="scientific">Undibacterium squillarum</name>
    <dbReference type="NCBI Taxonomy" id="1131567"/>
    <lineage>
        <taxon>Bacteria</taxon>
        <taxon>Pseudomonadati</taxon>
        <taxon>Pseudomonadota</taxon>
        <taxon>Betaproteobacteria</taxon>
        <taxon>Burkholderiales</taxon>
        <taxon>Oxalobacteraceae</taxon>
        <taxon>Undibacterium</taxon>
    </lineage>
</organism>
<sequence length="71" mass="6977">MQELNLAEMEEVGGALNWSAVGVGALKGALLGTMRAGVPGLVMGALVGGGMEAFAQTYAPESSIAGQVGAL</sequence>
<dbReference type="Proteomes" id="UP000653343">
    <property type="component" value="Unassembled WGS sequence"/>
</dbReference>